<gene>
    <name evidence="2" type="ORF">EOE65_03485</name>
</gene>
<protein>
    <submittedName>
        <fullName evidence="2">Uncharacterized protein</fullName>
    </submittedName>
</protein>
<keyword evidence="3" id="KW-1185">Reference proteome</keyword>
<proteinExistence type="predicted"/>
<comment type="caution">
    <text evidence="2">The sequence shown here is derived from an EMBL/GenBank/DDBJ whole genome shotgun (WGS) entry which is preliminary data.</text>
</comment>
<accession>A0A437QDY7</accession>
<evidence type="ECO:0000313" key="3">
    <source>
        <dbReference type="Proteomes" id="UP000282818"/>
    </source>
</evidence>
<dbReference type="AlphaFoldDB" id="A0A437QDY7"/>
<dbReference type="Proteomes" id="UP000282818">
    <property type="component" value="Unassembled WGS sequence"/>
</dbReference>
<evidence type="ECO:0000256" key="1">
    <source>
        <dbReference type="SAM" id="Phobius"/>
    </source>
</evidence>
<dbReference type="EMBL" id="SACQ01000001">
    <property type="protein sequence ID" value="RVU32731.1"/>
    <property type="molecule type" value="Genomic_DNA"/>
</dbReference>
<keyword evidence="1" id="KW-0472">Membrane</keyword>
<reference evidence="2 3" key="1">
    <citation type="submission" date="2019-01" db="EMBL/GenBank/DDBJ databases">
        <authorList>
            <person name="Chen W.-M."/>
        </authorList>
    </citation>
    <scope>NUCLEOTIDE SEQUENCE [LARGE SCALE GENOMIC DNA]</scope>
    <source>
        <strain evidence="2 3">HPM-16</strain>
    </source>
</reference>
<sequence length="176" mass="20188">MSDKIIAALLAGSISLIVSLSITWWRSSVELKKLKQEIEHQYASKLFEARLERYPSLYSYVSSFAKLLEKNQASLDDLITLKNQVDKWDSDNALLLNSNSVRIMYRLRKLLYAYTERNTPLCINDRKNIKIAIMAIESSIKYEVGIHDINPLGKIKNEDIVHNSLDELIQAVKESS</sequence>
<evidence type="ECO:0000313" key="2">
    <source>
        <dbReference type="EMBL" id="RVU32731.1"/>
    </source>
</evidence>
<name>A0A437QDY7_9GAMM</name>
<organism evidence="2 3">
    <name type="scientific">Neptunomonas marina</name>
    <dbReference type="NCBI Taxonomy" id="1815562"/>
    <lineage>
        <taxon>Bacteria</taxon>
        <taxon>Pseudomonadati</taxon>
        <taxon>Pseudomonadota</taxon>
        <taxon>Gammaproteobacteria</taxon>
        <taxon>Oceanospirillales</taxon>
        <taxon>Oceanospirillaceae</taxon>
        <taxon>Neptunomonas</taxon>
    </lineage>
</organism>
<keyword evidence="1" id="KW-0812">Transmembrane</keyword>
<keyword evidence="1" id="KW-1133">Transmembrane helix</keyword>
<dbReference type="RefSeq" id="WP_127692899.1">
    <property type="nucleotide sequence ID" value="NZ_SACQ01000001.1"/>
</dbReference>
<feature type="transmembrane region" description="Helical" evidence="1">
    <location>
        <begin position="6"/>
        <end position="25"/>
    </location>
</feature>